<protein>
    <recommendedName>
        <fullName evidence="1">Cytochrome P460 domain-containing protein</fullName>
    </recommendedName>
</protein>
<dbReference type="Gene3D" id="3.50.70.20">
    <property type="entry name" value="Cytochrome P460"/>
    <property type="match status" value="1"/>
</dbReference>
<dbReference type="InterPro" id="IPR032033">
    <property type="entry name" value="Cytochrome_P460"/>
</dbReference>
<reference evidence="2" key="1">
    <citation type="submission" date="2018-06" db="EMBL/GenBank/DDBJ databases">
        <authorList>
            <person name="Zhirakovskaya E."/>
        </authorList>
    </citation>
    <scope>NUCLEOTIDE SEQUENCE</scope>
</reference>
<feature type="domain" description="Cytochrome P460" evidence="1">
    <location>
        <begin position="86"/>
        <end position="180"/>
    </location>
</feature>
<evidence type="ECO:0000313" key="2">
    <source>
        <dbReference type="EMBL" id="VAW17086.1"/>
    </source>
</evidence>
<sequence>MKASKRTITWVAALAIAGLGATAAVAQMAPFGNAEDTDYAAKLWKAMEAVHMNGPNAIQTLPYEGVEPHGAVLETFYTKATVDGYTGALIVKRNYGPAGVEIETVQADRAKQLGAVTIMFKREAGYDTDNKDWFWAKYLPDGSLDKNPKGMQLAGRVAKGADKGCIACHANAPGENYLFTTDAIQ</sequence>
<name>A0A3B0UC59_9ZZZZ</name>
<dbReference type="CDD" id="cd20716">
    <property type="entry name" value="cyt_P460_fam"/>
    <property type="match status" value="1"/>
</dbReference>
<proteinExistence type="predicted"/>
<dbReference type="Pfam" id="PF16694">
    <property type="entry name" value="Cytochrome_P460"/>
    <property type="match status" value="1"/>
</dbReference>
<accession>A0A3B0UC59</accession>
<organism evidence="2">
    <name type="scientific">hydrothermal vent metagenome</name>
    <dbReference type="NCBI Taxonomy" id="652676"/>
    <lineage>
        <taxon>unclassified sequences</taxon>
        <taxon>metagenomes</taxon>
        <taxon>ecological metagenomes</taxon>
    </lineage>
</organism>
<evidence type="ECO:0000259" key="1">
    <source>
        <dbReference type="Pfam" id="PF16694"/>
    </source>
</evidence>
<gene>
    <name evidence="2" type="ORF">MNBD_ALPHA09-1577</name>
</gene>
<dbReference type="InterPro" id="IPR038142">
    <property type="entry name" value="Cytochrome_P460_sp"/>
</dbReference>
<dbReference type="EMBL" id="UOEM01000101">
    <property type="protein sequence ID" value="VAW17086.1"/>
    <property type="molecule type" value="Genomic_DNA"/>
</dbReference>
<dbReference type="AlphaFoldDB" id="A0A3B0UC59"/>